<proteinExistence type="predicted"/>
<feature type="domain" description="BPL/LPL catalytic" evidence="1">
    <location>
        <begin position="18"/>
        <end position="199"/>
    </location>
</feature>
<gene>
    <name evidence="2" type="ORF">ALOHA_HF1019P19.26</name>
</gene>
<name>A4GIF3_9BACT</name>
<dbReference type="Pfam" id="PF16917">
    <property type="entry name" value="BPL_LplA_LipB_2"/>
    <property type="match status" value="1"/>
</dbReference>
<accession>A4GIF3</accession>
<reference evidence="2" key="2">
    <citation type="journal article" date="2007" name="Proc. Natl. Acad. Sci. U.S.A.">
        <title>Proteorhodopsin photosystem gene expression enables photophosphorylation in a heterologous host.</title>
        <authorList>
            <person name="Martinez A."/>
            <person name="Bradley A.S."/>
            <person name="Waldbauer J.R."/>
            <person name="Summons R.E."/>
            <person name="Delong E.F."/>
        </authorList>
    </citation>
    <scope>NUCLEOTIDE SEQUENCE</scope>
</reference>
<evidence type="ECO:0000259" key="1">
    <source>
        <dbReference type="Pfam" id="PF16917"/>
    </source>
</evidence>
<sequence>MTLYYETDPANENTVPQLPPLLSAEAVETGDVQAKAVARAAAGEVGLVCYATAGPLLDFAVTLAPEVDAATSAQMQHALIVAVGDAIGALAPPEVVVTYQYPGTIFFNRGIAGVITMTQGPVSTETGCPSWMVVSARLRLSGEMQGMPLEFRMENTSLEEEGAGFISRTRLLEACCRHFLVWLHKWEEEGFRPVHDMWSNRAEKHVDLRVADGRTAEWLGLDEGGAGLLKLDGDAVAVTLADSAQLFAVPDLQDSPSSGEAE</sequence>
<reference evidence="2" key="1">
    <citation type="journal article" date="2007" name="Environ. Microbiol.">
        <title>Proteorhodopsin photosystem gene clusters exhibit co-evolutionary trends and shared ancestry among diverse marine microbial phyla.</title>
        <authorList>
            <person name="McCarren J."/>
            <person name="Delong E.F."/>
        </authorList>
    </citation>
    <scope>NUCLEOTIDE SEQUENCE</scope>
</reference>
<dbReference type="EMBL" id="EF100190">
    <property type="protein sequence ID" value="ABL60963.1"/>
    <property type="molecule type" value="Genomic_DNA"/>
</dbReference>
<dbReference type="InterPro" id="IPR045864">
    <property type="entry name" value="aa-tRNA-synth_II/BPL/LPL"/>
</dbReference>
<dbReference type="InterPro" id="IPR004143">
    <property type="entry name" value="BPL_LPL_catalytic"/>
</dbReference>
<protein>
    <recommendedName>
        <fullName evidence="1">BPL/LPL catalytic domain-containing protein</fullName>
    </recommendedName>
</protein>
<evidence type="ECO:0000313" key="2">
    <source>
        <dbReference type="EMBL" id="ABL60963.1"/>
    </source>
</evidence>
<dbReference type="SUPFAM" id="SSF55681">
    <property type="entry name" value="Class II aaRS and biotin synthetases"/>
    <property type="match status" value="1"/>
</dbReference>
<dbReference type="AlphaFoldDB" id="A4GIF3"/>
<organism evidence="2">
    <name type="scientific">uncultured marine bacterium HF10_19P19</name>
    <dbReference type="NCBI Taxonomy" id="413067"/>
    <lineage>
        <taxon>Bacteria</taxon>
        <taxon>environmental samples</taxon>
    </lineage>
</organism>
<dbReference type="Gene3D" id="3.30.930.10">
    <property type="entry name" value="Bira Bifunctional Protein, Domain 2"/>
    <property type="match status" value="1"/>
</dbReference>